<evidence type="ECO:0000313" key="4">
    <source>
        <dbReference type="Proteomes" id="UP000315995"/>
    </source>
</evidence>
<feature type="region of interest" description="Disordered" evidence="1">
    <location>
        <begin position="27"/>
        <end position="79"/>
    </location>
</feature>
<organism evidence="3 4">
    <name type="scientific">Persicimonas caeni</name>
    <dbReference type="NCBI Taxonomy" id="2292766"/>
    <lineage>
        <taxon>Bacteria</taxon>
        <taxon>Deltaproteobacteria</taxon>
        <taxon>Bradymonadales</taxon>
        <taxon>Bradymonadaceae</taxon>
        <taxon>Persicimonas</taxon>
    </lineage>
</organism>
<evidence type="ECO:0000256" key="2">
    <source>
        <dbReference type="SAM" id="SignalP"/>
    </source>
</evidence>
<feature type="compositionally biased region" description="Basic and acidic residues" evidence="1">
    <location>
        <begin position="31"/>
        <end position="42"/>
    </location>
</feature>
<evidence type="ECO:0000313" key="3">
    <source>
        <dbReference type="EMBL" id="QDG53785.1"/>
    </source>
</evidence>
<dbReference type="OrthoDB" id="8132905at2"/>
<protein>
    <recommendedName>
        <fullName evidence="5">Metallophosphoesterase</fullName>
    </recommendedName>
</protein>
<evidence type="ECO:0000256" key="1">
    <source>
        <dbReference type="SAM" id="MobiDB-lite"/>
    </source>
</evidence>
<name>A0A4Y6Q1D0_PERCE</name>
<dbReference type="AlphaFoldDB" id="A0A4Y6Q1D0"/>
<dbReference type="PROSITE" id="PS51257">
    <property type="entry name" value="PROKAR_LIPOPROTEIN"/>
    <property type="match status" value="1"/>
</dbReference>
<keyword evidence="4" id="KW-1185">Reference proteome</keyword>
<dbReference type="Proteomes" id="UP000315995">
    <property type="component" value="Chromosome"/>
</dbReference>
<accession>A0A5B8YFD8</accession>
<dbReference type="EMBL" id="CP041186">
    <property type="protein sequence ID" value="QDG53785.1"/>
    <property type="molecule type" value="Genomic_DNA"/>
</dbReference>
<dbReference type="SUPFAM" id="SSF56300">
    <property type="entry name" value="Metallo-dependent phosphatases"/>
    <property type="match status" value="1"/>
</dbReference>
<evidence type="ECO:0008006" key="5">
    <source>
        <dbReference type="Google" id="ProtNLM"/>
    </source>
</evidence>
<reference evidence="3 4" key="1">
    <citation type="submission" date="2019-06" db="EMBL/GenBank/DDBJ databases">
        <title>Persicimonas caeni gen. nov., sp. nov., a predatory bacterium isolated from solar saltern.</title>
        <authorList>
            <person name="Wang S."/>
        </authorList>
    </citation>
    <scope>NUCLEOTIDE SEQUENCE [LARGE SCALE GENOMIC DNA]</scope>
    <source>
        <strain evidence="3 4">YN101</strain>
    </source>
</reference>
<gene>
    <name evidence="3" type="ORF">FIV42_24490</name>
</gene>
<dbReference type="InterPro" id="IPR029052">
    <property type="entry name" value="Metallo-depent_PP-like"/>
</dbReference>
<sequence>MTTRLAVRRASGALLLSCVIACSSAGCESGTDQKDEPHRQVDPSDTAGLDGSDDTAFDTSSRDAADGSQASDAEQDATDDGVPEYALSAAPYTTLQGLWAPRALSDAAKSAMGGEIGVTDIARFADYDIGVQFEAGKPWVIHGELAPGFRQGSGGERSSLLYFWEAADPQMIDEESPIRFAGTTIAPMGSTYRPQSHLIAQVFESQVRSARRISEASGRPFDFAFIAGDMTDGGQENELAWTIDILAGGVIDPDSGVDDDPVPGPGNDFGDPFRSPGIGVPWYPAVGNHETLYMGTFPATDAVQEAAVGDQVIDFTDDLPLLRNIDTASNGFRDGSTPHGDVVTGGTTPPDPKRRILDLGQVLSALQAGGGEPVGHGIDDNNVFEELGYYSFHPIPGKPVRFIVINTLLRNLPTALGGISRTQFEWVEDELKSAQRNGELVIVGSHHRASDFGPVSVVSGGEFKSLLASYDNVVLHVAGHGHHNAKKLVRPSGSHDPEQGYWEIMCSSTVDFPMQSRIIELVYEGAGYLSVYVTNMEQNAADGTLARWALDLAVARKFFVNRSYRDKWAEGLDTMNLLLRFKLTSKITQAIEAEEWPTRVESEETLQQLSGP</sequence>
<accession>A0A4Y6Q1D0</accession>
<feature type="chain" id="PRO_5030106845" description="Metallophosphoesterase" evidence="2">
    <location>
        <begin position="26"/>
        <end position="612"/>
    </location>
</feature>
<keyword evidence="2" id="KW-0732">Signal</keyword>
<feature type="signal peptide" evidence="2">
    <location>
        <begin position="1"/>
        <end position="25"/>
    </location>
</feature>
<proteinExistence type="predicted"/>
<dbReference type="Gene3D" id="3.60.21.10">
    <property type="match status" value="1"/>
</dbReference>
<feature type="region of interest" description="Disordered" evidence="1">
    <location>
        <begin position="330"/>
        <end position="351"/>
    </location>
</feature>
<dbReference type="RefSeq" id="WP_141200239.1">
    <property type="nucleotide sequence ID" value="NZ_CP041186.1"/>
</dbReference>